<name>A0AAP0PFT4_9MAGN</name>
<sequence length="471" mass="54659">MERFSILCDSRQNFKEEKVIDTLRIFTLAAPDDNLRVLDFAESCRRTIDDESGAWSGGFEESQNELGSVRRRRYMPHEHEQRRRVIEMVMIDAVEKMKNEGERSVFSSSFPEVYFPRFFRRGMSDYILFDLMVFIIDKLFAEFRCCWYDVIVSVKEAAINHAKSPLYGDEEVIGALFRGGAKFWLPEEPSTAYCSILLANQLSRDGDKVADKEVIGEGFKDSENELKDSGFSSSSSSSHSLHYHNQQLFLSRKVEVLGKESQEGSHEGEFPSMVIQGMADIVLWILKSNDYFNNPIDKRVEIEKVLDKITDQVFQQMLDIAQSITDFTTTTHPYIYEFHNDQPIKTMQNIVAYNLLIRVFEDGPWSRPRRRFYICREKSYEMLLILNNESVKPMDTQQAMIDNLLKGFLSTWDDDEESVENEEDSGGFKESENLLAMLWLLLLEISPIIIDRCFVAKGWWRSFSGGREIKS</sequence>
<dbReference type="Proteomes" id="UP001419268">
    <property type="component" value="Unassembled WGS sequence"/>
</dbReference>
<keyword evidence="3" id="KW-1185">Reference proteome</keyword>
<organism evidence="2 3">
    <name type="scientific">Stephania cephalantha</name>
    <dbReference type="NCBI Taxonomy" id="152367"/>
    <lineage>
        <taxon>Eukaryota</taxon>
        <taxon>Viridiplantae</taxon>
        <taxon>Streptophyta</taxon>
        <taxon>Embryophyta</taxon>
        <taxon>Tracheophyta</taxon>
        <taxon>Spermatophyta</taxon>
        <taxon>Magnoliopsida</taxon>
        <taxon>Ranunculales</taxon>
        <taxon>Menispermaceae</taxon>
        <taxon>Menispermoideae</taxon>
        <taxon>Cissampelideae</taxon>
        <taxon>Stephania</taxon>
    </lineage>
</organism>
<proteinExistence type="predicted"/>
<reference evidence="2 3" key="1">
    <citation type="submission" date="2024-01" db="EMBL/GenBank/DDBJ databases">
        <title>Genome assemblies of Stephania.</title>
        <authorList>
            <person name="Yang L."/>
        </authorList>
    </citation>
    <scope>NUCLEOTIDE SEQUENCE [LARGE SCALE GENOMIC DNA]</scope>
    <source>
        <strain evidence="2">JXDWG</strain>
        <tissue evidence="2">Leaf</tissue>
    </source>
</reference>
<dbReference type="EMBL" id="JBBNAG010000004">
    <property type="protein sequence ID" value="KAK9139225.1"/>
    <property type="molecule type" value="Genomic_DNA"/>
</dbReference>
<gene>
    <name evidence="2" type="ORF">Scep_008906</name>
</gene>
<comment type="caution">
    <text evidence="2">The sequence shown here is derived from an EMBL/GenBank/DDBJ whole genome shotgun (WGS) entry which is preliminary data.</text>
</comment>
<evidence type="ECO:0000313" key="2">
    <source>
        <dbReference type="EMBL" id="KAK9139225.1"/>
    </source>
</evidence>
<dbReference type="AlphaFoldDB" id="A0AAP0PFT4"/>
<accession>A0AAP0PFT4</accession>
<dbReference type="Pfam" id="PF21188">
    <property type="entry name" value="BRR2_plug"/>
    <property type="match status" value="1"/>
</dbReference>
<feature type="domain" description="Pre-mRNA-splicing helicase BRR2-like plug" evidence="1">
    <location>
        <begin position="270"/>
        <end position="319"/>
    </location>
</feature>
<dbReference type="InterPro" id="IPR048863">
    <property type="entry name" value="BRR2_plug"/>
</dbReference>
<protein>
    <recommendedName>
        <fullName evidence="1">Pre-mRNA-splicing helicase BRR2-like plug domain-containing protein</fullName>
    </recommendedName>
</protein>
<evidence type="ECO:0000259" key="1">
    <source>
        <dbReference type="Pfam" id="PF21188"/>
    </source>
</evidence>
<evidence type="ECO:0000313" key="3">
    <source>
        <dbReference type="Proteomes" id="UP001419268"/>
    </source>
</evidence>